<evidence type="ECO:0000313" key="4">
    <source>
        <dbReference type="EMBL" id="PNH05638.1"/>
    </source>
</evidence>
<dbReference type="GO" id="GO:0008270">
    <property type="term" value="F:zinc ion binding"/>
    <property type="evidence" value="ECO:0007669"/>
    <property type="project" value="InterPro"/>
</dbReference>
<feature type="active site" description="Proton donor/acceptor" evidence="2">
    <location>
        <position position="281"/>
    </location>
</feature>
<evidence type="ECO:0000313" key="5">
    <source>
        <dbReference type="Proteomes" id="UP000236333"/>
    </source>
</evidence>
<keyword evidence="5" id="KW-1185">Reference proteome</keyword>
<dbReference type="PANTHER" id="PTHR11532">
    <property type="entry name" value="PROTEASE M14 CARBOXYPEPTIDASE"/>
    <property type="match status" value="1"/>
</dbReference>
<evidence type="ECO:0000259" key="3">
    <source>
        <dbReference type="PROSITE" id="PS52035"/>
    </source>
</evidence>
<dbReference type="Proteomes" id="UP000236333">
    <property type="component" value="Unassembled WGS sequence"/>
</dbReference>
<dbReference type="InterPro" id="IPR000834">
    <property type="entry name" value="Peptidase_M14"/>
</dbReference>
<dbReference type="PROSITE" id="PS52035">
    <property type="entry name" value="PEPTIDASE_M14"/>
    <property type="match status" value="1"/>
</dbReference>
<dbReference type="InterPro" id="IPR050753">
    <property type="entry name" value="Peptidase_M14_domain"/>
</dbReference>
<proteinExistence type="inferred from homology"/>
<name>A0A2J7ZZG4_9CHLO</name>
<dbReference type="SMART" id="SM00631">
    <property type="entry name" value="Zn_pept"/>
    <property type="match status" value="1"/>
</dbReference>
<evidence type="ECO:0000256" key="2">
    <source>
        <dbReference type="PROSITE-ProRule" id="PRU01379"/>
    </source>
</evidence>
<organism evidence="4 5">
    <name type="scientific">Tetrabaena socialis</name>
    <dbReference type="NCBI Taxonomy" id="47790"/>
    <lineage>
        <taxon>Eukaryota</taxon>
        <taxon>Viridiplantae</taxon>
        <taxon>Chlorophyta</taxon>
        <taxon>core chlorophytes</taxon>
        <taxon>Chlorophyceae</taxon>
        <taxon>CS clade</taxon>
        <taxon>Chlamydomonadales</taxon>
        <taxon>Tetrabaenaceae</taxon>
        <taxon>Tetrabaena</taxon>
    </lineage>
</organism>
<keyword evidence="4" id="KW-0378">Hydrolase</keyword>
<dbReference type="EMBL" id="PGGS01000290">
    <property type="protein sequence ID" value="PNH05638.1"/>
    <property type="molecule type" value="Genomic_DNA"/>
</dbReference>
<gene>
    <name evidence="4" type="ORF">TSOC_008083</name>
</gene>
<dbReference type="OrthoDB" id="10249045at2759"/>
<dbReference type="GO" id="GO:0016485">
    <property type="term" value="P:protein processing"/>
    <property type="evidence" value="ECO:0007669"/>
    <property type="project" value="TreeGrafter"/>
</dbReference>
<feature type="domain" description="Peptidase M14" evidence="3">
    <location>
        <begin position="1"/>
        <end position="311"/>
    </location>
</feature>
<dbReference type="SUPFAM" id="SSF53187">
    <property type="entry name" value="Zn-dependent exopeptidases"/>
    <property type="match status" value="1"/>
</dbReference>
<sequence>MSAYLQAKVVRSRGLCVLSSIGKSVLNRDLWLVTVGDATVPYYPDPESPSTAYPKPKFAYIGGMHGDEIGNVQLLLQFLEEVCTAPREARLQALVDSTVLYIVPCMNPDGYVQLTRLNANYKDLNRNAYSSAFPYARPTTRDATIRNGYGTPLHPEAAWFLTAGGAAMEPETVAVTSWLAAVRPTVSADLHGGALVASYALDACDSKGSINDCPSVEAPLPNLLANAYSMNHKGMRVQLDDTYGDGDFVNGTTEGASWYTALGTLQDWAHHVQHLHMITLEVHSDKQPFGRQLAVLYSLNRDSLLRLAEMAHLGLKARVVDAVSRAPLLAHVELLEPKGMWPPEVEADGLIWKVAVPNMRYSGTLTPVDPGNPDARYPPISFNFTLAASWDEVVSGTGLQGLSAVYTMRARQARRK</sequence>
<protein>
    <submittedName>
        <fullName evidence="4">Carboxypeptidase M</fullName>
    </submittedName>
</protein>
<keyword evidence="4" id="KW-0121">Carboxypeptidase</keyword>
<dbReference type="GO" id="GO:0006518">
    <property type="term" value="P:peptide metabolic process"/>
    <property type="evidence" value="ECO:0007669"/>
    <property type="project" value="TreeGrafter"/>
</dbReference>
<reference evidence="4 5" key="1">
    <citation type="journal article" date="2017" name="Mol. Biol. Evol.">
        <title>The 4-celled Tetrabaena socialis nuclear genome reveals the essential components for genetic control of cell number at the origin of multicellularity in the volvocine lineage.</title>
        <authorList>
            <person name="Featherston J."/>
            <person name="Arakaki Y."/>
            <person name="Hanschen E.R."/>
            <person name="Ferris P.J."/>
            <person name="Michod R.E."/>
            <person name="Olson B.J.S.C."/>
            <person name="Nozaki H."/>
            <person name="Durand P.M."/>
        </authorList>
    </citation>
    <scope>NUCLEOTIDE SEQUENCE [LARGE SCALE GENOMIC DNA]</scope>
    <source>
        <strain evidence="4 5">NIES-571</strain>
    </source>
</reference>
<dbReference type="Gene3D" id="3.40.630.10">
    <property type="entry name" value="Zn peptidases"/>
    <property type="match status" value="1"/>
</dbReference>
<dbReference type="PRINTS" id="PR00765">
    <property type="entry name" value="CRBOXYPTASEA"/>
</dbReference>
<accession>A0A2J7ZZG4</accession>
<dbReference type="AlphaFoldDB" id="A0A2J7ZZG4"/>
<dbReference type="Pfam" id="PF00246">
    <property type="entry name" value="Peptidase_M14"/>
    <property type="match status" value="1"/>
</dbReference>
<evidence type="ECO:0000256" key="1">
    <source>
        <dbReference type="ARBA" id="ARBA00005988"/>
    </source>
</evidence>
<dbReference type="PANTHER" id="PTHR11532:SF57">
    <property type="entry name" value="CARBOXYPEPTIDASE D, B"/>
    <property type="match status" value="1"/>
</dbReference>
<comment type="similarity">
    <text evidence="1 2">Belongs to the peptidase M14 family.</text>
</comment>
<dbReference type="GO" id="GO:0005615">
    <property type="term" value="C:extracellular space"/>
    <property type="evidence" value="ECO:0007669"/>
    <property type="project" value="TreeGrafter"/>
</dbReference>
<keyword evidence="4" id="KW-0645">Protease</keyword>
<comment type="caution">
    <text evidence="4">The sequence shown here is derived from an EMBL/GenBank/DDBJ whole genome shotgun (WGS) entry which is preliminary data.</text>
</comment>
<dbReference type="GO" id="GO:0004181">
    <property type="term" value="F:metallocarboxypeptidase activity"/>
    <property type="evidence" value="ECO:0007669"/>
    <property type="project" value="InterPro"/>
</dbReference>